<evidence type="ECO:0000256" key="3">
    <source>
        <dbReference type="ARBA" id="ARBA00012374"/>
    </source>
</evidence>
<comment type="subcellular location">
    <subcellularLocation>
        <location evidence="1">Cell membrane</location>
        <topology evidence="1">Multi-pass membrane protein</topology>
    </subcellularLocation>
</comment>
<dbReference type="PANTHER" id="PTHR30622:SF4">
    <property type="entry name" value="UNDECAPRENYL-DIPHOSPHATASE"/>
    <property type="match status" value="1"/>
</dbReference>
<accession>A0A1J5SVH7</accession>
<dbReference type="Pfam" id="PF02673">
    <property type="entry name" value="BacA"/>
    <property type="match status" value="1"/>
</dbReference>
<evidence type="ECO:0000313" key="13">
    <source>
        <dbReference type="EMBL" id="OIR08029.1"/>
    </source>
</evidence>
<feature type="transmembrane region" description="Helical" evidence="12">
    <location>
        <begin position="179"/>
        <end position="203"/>
    </location>
</feature>
<keyword evidence="6 12" id="KW-0812">Transmembrane</keyword>
<reference evidence="13" key="1">
    <citation type="submission" date="2016-10" db="EMBL/GenBank/DDBJ databases">
        <title>Sequence of Gallionella enrichment culture.</title>
        <authorList>
            <person name="Poehlein A."/>
            <person name="Muehling M."/>
            <person name="Daniel R."/>
        </authorList>
    </citation>
    <scope>NUCLEOTIDE SEQUENCE</scope>
</reference>
<dbReference type="GO" id="GO:0005886">
    <property type="term" value="C:plasma membrane"/>
    <property type="evidence" value="ECO:0007669"/>
    <property type="project" value="UniProtKB-SubCell"/>
</dbReference>
<feature type="transmembrane region" description="Helical" evidence="12">
    <location>
        <begin position="242"/>
        <end position="260"/>
    </location>
</feature>
<dbReference type="InterPro" id="IPR003824">
    <property type="entry name" value="UppP"/>
</dbReference>
<evidence type="ECO:0000256" key="9">
    <source>
        <dbReference type="ARBA" id="ARBA00023136"/>
    </source>
</evidence>
<feature type="transmembrane region" description="Helical" evidence="12">
    <location>
        <begin position="81"/>
        <end position="98"/>
    </location>
</feature>
<sequence length="261" mass="27576">MHPLDLVDVLILALIQGAAAVLPIDAGAHAQLLAHLTGWKAGSIIIAVQVGAMLALLLWLWRDVALIGQGLWKLRKARVEAGARLLGKALIAAAPWIIADSLLPPLGFRLLTAGLITVGCALLMAAIDLMSMTVKRIEHLTPAEAALIGALQWLALIPGVGRVAVALTTARLIGLERPAAYRFMLLATLPVLLFGIGHNLFYFAAHGASPSGADLLTAATSFTLVLAAVALANAWISRAGLFFFAFYRFLVGALMIWLGVM</sequence>
<proteinExistence type="inferred from homology"/>
<comment type="catalytic activity">
    <reaction evidence="11">
        <text>di-trans,octa-cis-undecaprenyl diphosphate + H2O = di-trans,octa-cis-undecaprenyl phosphate + phosphate + H(+)</text>
        <dbReference type="Rhea" id="RHEA:28094"/>
        <dbReference type="ChEBI" id="CHEBI:15377"/>
        <dbReference type="ChEBI" id="CHEBI:15378"/>
        <dbReference type="ChEBI" id="CHEBI:43474"/>
        <dbReference type="ChEBI" id="CHEBI:58405"/>
        <dbReference type="ChEBI" id="CHEBI:60392"/>
        <dbReference type="EC" id="3.6.1.27"/>
    </reaction>
</comment>
<keyword evidence="7 13" id="KW-0378">Hydrolase</keyword>
<comment type="caution">
    <text evidence="13">The sequence shown here is derived from an EMBL/GenBank/DDBJ whole genome shotgun (WGS) entry which is preliminary data.</text>
</comment>
<evidence type="ECO:0000256" key="12">
    <source>
        <dbReference type="SAM" id="Phobius"/>
    </source>
</evidence>
<evidence type="ECO:0000256" key="6">
    <source>
        <dbReference type="ARBA" id="ARBA00022692"/>
    </source>
</evidence>
<feature type="transmembrane region" description="Helical" evidence="12">
    <location>
        <begin position="40"/>
        <end position="61"/>
    </location>
</feature>
<dbReference type="PANTHER" id="PTHR30622">
    <property type="entry name" value="UNDECAPRENYL-DIPHOSPHATASE"/>
    <property type="match status" value="1"/>
</dbReference>
<gene>
    <name evidence="13" type="primary">uppP_5</name>
    <name evidence="13" type="ORF">GALL_98920</name>
</gene>
<dbReference type="AlphaFoldDB" id="A0A1J5SVH7"/>
<keyword evidence="8 12" id="KW-1133">Transmembrane helix</keyword>
<dbReference type="EC" id="3.6.1.27" evidence="3"/>
<evidence type="ECO:0000256" key="7">
    <source>
        <dbReference type="ARBA" id="ARBA00022801"/>
    </source>
</evidence>
<organism evidence="13">
    <name type="scientific">mine drainage metagenome</name>
    <dbReference type="NCBI Taxonomy" id="410659"/>
    <lineage>
        <taxon>unclassified sequences</taxon>
        <taxon>metagenomes</taxon>
        <taxon>ecological metagenomes</taxon>
    </lineage>
</organism>
<protein>
    <recommendedName>
        <fullName evidence="4">Undecaprenyl-diphosphatase</fullName>
        <ecNumber evidence="3">3.6.1.27</ecNumber>
    </recommendedName>
    <alternativeName>
        <fullName evidence="10">Undecaprenyl pyrophosphate phosphatase</fullName>
    </alternativeName>
</protein>
<feature type="transmembrane region" description="Helical" evidence="12">
    <location>
        <begin position="215"/>
        <end position="236"/>
    </location>
</feature>
<evidence type="ECO:0000256" key="10">
    <source>
        <dbReference type="ARBA" id="ARBA00032707"/>
    </source>
</evidence>
<keyword evidence="5" id="KW-1003">Cell membrane</keyword>
<feature type="transmembrane region" description="Helical" evidence="12">
    <location>
        <begin position="110"/>
        <end position="134"/>
    </location>
</feature>
<name>A0A1J5SVH7_9ZZZZ</name>
<dbReference type="EMBL" id="MLJW01000034">
    <property type="protein sequence ID" value="OIR08029.1"/>
    <property type="molecule type" value="Genomic_DNA"/>
</dbReference>
<evidence type="ECO:0000256" key="1">
    <source>
        <dbReference type="ARBA" id="ARBA00004651"/>
    </source>
</evidence>
<dbReference type="GO" id="GO:0050380">
    <property type="term" value="F:undecaprenyl-diphosphatase activity"/>
    <property type="evidence" value="ECO:0007669"/>
    <property type="project" value="UniProtKB-EC"/>
</dbReference>
<evidence type="ECO:0000256" key="11">
    <source>
        <dbReference type="ARBA" id="ARBA00047594"/>
    </source>
</evidence>
<evidence type="ECO:0000256" key="4">
    <source>
        <dbReference type="ARBA" id="ARBA00021581"/>
    </source>
</evidence>
<evidence type="ECO:0000256" key="2">
    <source>
        <dbReference type="ARBA" id="ARBA00010621"/>
    </source>
</evidence>
<evidence type="ECO:0000256" key="8">
    <source>
        <dbReference type="ARBA" id="ARBA00022989"/>
    </source>
</evidence>
<keyword evidence="9 12" id="KW-0472">Membrane</keyword>
<comment type="similarity">
    <text evidence="2">Belongs to the UppP family.</text>
</comment>
<evidence type="ECO:0000256" key="5">
    <source>
        <dbReference type="ARBA" id="ARBA00022475"/>
    </source>
</evidence>